<dbReference type="AlphaFoldDB" id="A0A0A9C4Q2"/>
<protein>
    <submittedName>
        <fullName evidence="1">Uncharacterized protein</fullName>
    </submittedName>
</protein>
<dbReference type="EMBL" id="GBRH01227354">
    <property type="protein sequence ID" value="JAD70541.1"/>
    <property type="molecule type" value="Transcribed_RNA"/>
</dbReference>
<reference evidence="1" key="1">
    <citation type="submission" date="2014-09" db="EMBL/GenBank/DDBJ databases">
        <authorList>
            <person name="Magalhaes I.L.F."/>
            <person name="Oliveira U."/>
            <person name="Santos F.R."/>
            <person name="Vidigal T.H.D.A."/>
            <person name="Brescovit A.D."/>
            <person name="Santos A.J."/>
        </authorList>
    </citation>
    <scope>NUCLEOTIDE SEQUENCE</scope>
    <source>
        <tissue evidence="1">Shoot tissue taken approximately 20 cm above the soil surface</tissue>
    </source>
</reference>
<reference evidence="1" key="2">
    <citation type="journal article" date="2015" name="Data Brief">
        <title>Shoot transcriptome of the giant reed, Arundo donax.</title>
        <authorList>
            <person name="Barrero R.A."/>
            <person name="Guerrero F.D."/>
            <person name="Moolhuijzen P."/>
            <person name="Goolsby J.A."/>
            <person name="Tidwell J."/>
            <person name="Bellgard S.E."/>
            <person name="Bellgard M.I."/>
        </authorList>
    </citation>
    <scope>NUCLEOTIDE SEQUENCE</scope>
    <source>
        <tissue evidence="1">Shoot tissue taken approximately 20 cm above the soil surface</tissue>
    </source>
</reference>
<accession>A0A0A9C4Q2</accession>
<organism evidence="1">
    <name type="scientific">Arundo donax</name>
    <name type="common">Giant reed</name>
    <name type="synonym">Donax arundinaceus</name>
    <dbReference type="NCBI Taxonomy" id="35708"/>
    <lineage>
        <taxon>Eukaryota</taxon>
        <taxon>Viridiplantae</taxon>
        <taxon>Streptophyta</taxon>
        <taxon>Embryophyta</taxon>
        <taxon>Tracheophyta</taxon>
        <taxon>Spermatophyta</taxon>
        <taxon>Magnoliopsida</taxon>
        <taxon>Liliopsida</taxon>
        <taxon>Poales</taxon>
        <taxon>Poaceae</taxon>
        <taxon>PACMAD clade</taxon>
        <taxon>Arundinoideae</taxon>
        <taxon>Arundineae</taxon>
        <taxon>Arundo</taxon>
    </lineage>
</organism>
<proteinExistence type="predicted"/>
<name>A0A0A9C4Q2_ARUDO</name>
<sequence length="35" mass="3726">MCIGSLTSLLSFENVRARSSTSENKPISSAFSAFS</sequence>
<evidence type="ECO:0000313" key="1">
    <source>
        <dbReference type="EMBL" id="JAD70541.1"/>
    </source>
</evidence>